<evidence type="ECO:0000256" key="2">
    <source>
        <dbReference type="ARBA" id="ARBA00004818"/>
    </source>
</evidence>
<keyword evidence="6" id="KW-1185">Reference proteome</keyword>
<dbReference type="InterPro" id="IPR023214">
    <property type="entry name" value="HAD_sf"/>
</dbReference>
<dbReference type="PANTHER" id="PTHR43434:SF1">
    <property type="entry name" value="PHOSPHOGLYCOLATE PHOSPHATASE"/>
    <property type="match status" value="1"/>
</dbReference>
<evidence type="ECO:0000256" key="1">
    <source>
        <dbReference type="ARBA" id="ARBA00000830"/>
    </source>
</evidence>
<dbReference type="Pfam" id="PF13419">
    <property type="entry name" value="HAD_2"/>
    <property type="match status" value="1"/>
</dbReference>
<dbReference type="AlphaFoldDB" id="A0A0J7Y8P4"/>
<comment type="caution">
    <text evidence="5">The sequence shown here is derived from an EMBL/GenBank/DDBJ whole genome shotgun (WGS) entry which is preliminary data.</text>
</comment>
<dbReference type="PATRIC" id="fig|1114963.3.peg.1098"/>
<dbReference type="NCBIfam" id="TIGR01549">
    <property type="entry name" value="HAD-SF-IA-v1"/>
    <property type="match status" value="1"/>
</dbReference>
<dbReference type="SFLD" id="SFLDS00003">
    <property type="entry name" value="Haloacid_Dehalogenase"/>
    <property type="match status" value="1"/>
</dbReference>
<dbReference type="EC" id="3.1.3.18" evidence="4"/>
<gene>
    <name evidence="5" type="ORF">V474_10955</name>
</gene>
<dbReference type="EMBL" id="JACU01000002">
    <property type="protein sequence ID" value="KMS59708.1"/>
    <property type="molecule type" value="Genomic_DNA"/>
</dbReference>
<dbReference type="Proteomes" id="UP000052268">
    <property type="component" value="Unassembled WGS sequence"/>
</dbReference>
<proteinExistence type="inferred from homology"/>
<dbReference type="GO" id="GO:0008967">
    <property type="term" value="F:phosphoglycolate phosphatase activity"/>
    <property type="evidence" value="ECO:0007669"/>
    <property type="project" value="UniProtKB-EC"/>
</dbReference>
<dbReference type="Gene3D" id="1.10.150.240">
    <property type="entry name" value="Putative phosphatase, domain 2"/>
    <property type="match status" value="1"/>
</dbReference>
<dbReference type="InterPro" id="IPR006439">
    <property type="entry name" value="HAD-SF_hydro_IA"/>
</dbReference>
<dbReference type="InterPro" id="IPR036412">
    <property type="entry name" value="HAD-like_sf"/>
</dbReference>
<dbReference type="RefSeq" id="WP_059150428.1">
    <property type="nucleotide sequence ID" value="NZ_KQ130452.1"/>
</dbReference>
<evidence type="ECO:0000256" key="3">
    <source>
        <dbReference type="ARBA" id="ARBA00006171"/>
    </source>
</evidence>
<comment type="catalytic activity">
    <reaction evidence="1">
        <text>2-phosphoglycolate + H2O = glycolate + phosphate</text>
        <dbReference type="Rhea" id="RHEA:14369"/>
        <dbReference type="ChEBI" id="CHEBI:15377"/>
        <dbReference type="ChEBI" id="CHEBI:29805"/>
        <dbReference type="ChEBI" id="CHEBI:43474"/>
        <dbReference type="ChEBI" id="CHEBI:58033"/>
        <dbReference type="EC" id="3.1.3.18"/>
    </reaction>
</comment>
<name>A0A0J7Y8P4_9SPHN</name>
<dbReference type="SFLD" id="SFLDG01129">
    <property type="entry name" value="C1.5:_HAD__Beta-PGM__Phosphata"/>
    <property type="match status" value="1"/>
</dbReference>
<dbReference type="InterPro" id="IPR023198">
    <property type="entry name" value="PGP-like_dom2"/>
</dbReference>
<comment type="pathway">
    <text evidence="2">Organic acid metabolism; glycolate biosynthesis; glycolate from 2-phosphoglycolate: step 1/1.</text>
</comment>
<accession>A0A0J7Y8P4</accession>
<comment type="similarity">
    <text evidence="3">Belongs to the HAD-like hydrolase superfamily. CbbY/CbbZ/Gph/YieH family.</text>
</comment>
<dbReference type="GO" id="GO:0005829">
    <property type="term" value="C:cytosol"/>
    <property type="evidence" value="ECO:0007669"/>
    <property type="project" value="TreeGrafter"/>
</dbReference>
<protein>
    <recommendedName>
        <fullName evidence="4">phosphoglycolate phosphatase</fullName>
        <ecNumber evidence="4">3.1.3.18</ecNumber>
    </recommendedName>
</protein>
<organism evidence="5 6">
    <name type="scientific">Novosphingobium barchaimii LL02</name>
    <dbReference type="NCBI Taxonomy" id="1114963"/>
    <lineage>
        <taxon>Bacteria</taxon>
        <taxon>Pseudomonadati</taxon>
        <taxon>Pseudomonadota</taxon>
        <taxon>Alphaproteobacteria</taxon>
        <taxon>Sphingomonadales</taxon>
        <taxon>Sphingomonadaceae</taxon>
        <taxon>Novosphingobium</taxon>
    </lineage>
</organism>
<dbReference type="InterPro" id="IPR041492">
    <property type="entry name" value="HAD_2"/>
</dbReference>
<evidence type="ECO:0000256" key="4">
    <source>
        <dbReference type="ARBA" id="ARBA00013078"/>
    </source>
</evidence>
<evidence type="ECO:0000313" key="6">
    <source>
        <dbReference type="Proteomes" id="UP000052268"/>
    </source>
</evidence>
<dbReference type="InterPro" id="IPR050155">
    <property type="entry name" value="HAD-like_hydrolase_sf"/>
</dbReference>
<sequence>MTAFPYKIVGFDLDGTLLDSLGDLGHAVNHALSLEGRRTVPIAEVRGFVGGGARKMLANALVATGGAVDDVRFEELHDALLTYYEANIAVETRLFPGGEAMLDALAAKGVKIAVVTNKLERFAVKIFAELGLSDRFYTVIGGDTLGPGRAKPKPDLLHLMLERAGIEGRAAYVGDTTYDTRAAAAAGLPCVVVGFGFSDMAPEDMGAAAVIGHLGELVPALERIGQSVPAA</sequence>
<reference evidence="5 6" key="1">
    <citation type="journal article" date="2015" name="G3 (Bethesda)">
        <title>Insights into Ongoing Evolution of the Hexachlorocyclohexane Catabolic Pathway from Comparative Genomics of Ten Sphingomonadaceae Strains.</title>
        <authorList>
            <person name="Pearce S.L."/>
            <person name="Oakeshott J.G."/>
            <person name="Pandey G."/>
        </authorList>
    </citation>
    <scope>NUCLEOTIDE SEQUENCE [LARGE SCALE GENOMIC DNA]</scope>
    <source>
        <strain evidence="5 6">LL02</strain>
    </source>
</reference>
<dbReference type="PANTHER" id="PTHR43434">
    <property type="entry name" value="PHOSPHOGLYCOLATE PHOSPHATASE"/>
    <property type="match status" value="1"/>
</dbReference>
<dbReference type="OrthoDB" id="9793014at2"/>
<dbReference type="Gene3D" id="3.40.50.1000">
    <property type="entry name" value="HAD superfamily/HAD-like"/>
    <property type="match status" value="1"/>
</dbReference>
<dbReference type="SUPFAM" id="SSF56784">
    <property type="entry name" value="HAD-like"/>
    <property type="match status" value="1"/>
</dbReference>
<dbReference type="GO" id="GO:0006281">
    <property type="term" value="P:DNA repair"/>
    <property type="evidence" value="ECO:0007669"/>
    <property type="project" value="TreeGrafter"/>
</dbReference>
<evidence type="ECO:0000313" key="5">
    <source>
        <dbReference type="EMBL" id="KMS59708.1"/>
    </source>
</evidence>